<keyword evidence="9" id="KW-1185">Reference proteome</keyword>
<evidence type="ECO:0000313" key="9">
    <source>
        <dbReference type="Proteomes" id="UP001515480"/>
    </source>
</evidence>
<feature type="region of interest" description="Disordered" evidence="6">
    <location>
        <begin position="355"/>
        <end position="380"/>
    </location>
</feature>
<evidence type="ECO:0000256" key="5">
    <source>
        <dbReference type="ARBA" id="ARBA00022840"/>
    </source>
</evidence>
<dbReference type="InterPro" id="IPR000719">
    <property type="entry name" value="Prot_kinase_dom"/>
</dbReference>
<keyword evidence="3" id="KW-0547">Nucleotide-binding</keyword>
<dbReference type="Pfam" id="PF00069">
    <property type="entry name" value="Pkinase"/>
    <property type="match status" value="1"/>
</dbReference>
<dbReference type="PROSITE" id="PS00108">
    <property type="entry name" value="PROTEIN_KINASE_ST"/>
    <property type="match status" value="1"/>
</dbReference>
<dbReference type="PANTHER" id="PTHR24353:SF147">
    <property type="entry name" value="CGMP-DEPENDENT SERINE_THREONIN PROTEIN KINASE-RELATED"/>
    <property type="match status" value="1"/>
</dbReference>
<comment type="caution">
    <text evidence="8">The sequence shown here is derived from an EMBL/GenBank/DDBJ whole genome shotgun (WGS) entry which is preliminary data.</text>
</comment>
<evidence type="ECO:0000313" key="8">
    <source>
        <dbReference type="EMBL" id="KAL1523873.1"/>
    </source>
</evidence>
<evidence type="ECO:0000259" key="7">
    <source>
        <dbReference type="PROSITE" id="PS50011"/>
    </source>
</evidence>
<dbReference type="PROSITE" id="PS50011">
    <property type="entry name" value="PROTEIN_KINASE_DOM"/>
    <property type="match status" value="1"/>
</dbReference>
<feature type="compositionally biased region" description="Basic and acidic residues" evidence="6">
    <location>
        <begin position="355"/>
        <end position="365"/>
    </location>
</feature>
<evidence type="ECO:0000256" key="6">
    <source>
        <dbReference type="SAM" id="MobiDB-lite"/>
    </source>
</evidence>
<name>A0AB34JSE6_PRYPA</name>
<dbReference type="AlphaFoldDB" id="A0AB34JSE6"/>
<gene>
    <name evidence="8" type="ORF">AB1Y20_018792</name>
</gene>
<dbReference type="Proteomes" id="UP001515480">
    <property type="component" value="Unassembled WGS sequence"/>
</dbReference>
<dbReference type="InterPro" id="IPR011009">
    <property type="entry name" value="Kinase-like_dom_sf"/>
</dbReference>
<feature type="domain" description="Protein kinase" evidence="7">
    <location>
        <begin position="3"/>
        <end position="258"/>
    </location>
</feature>
<dbReference type="SUPFAM" id="SSF56112">
    <property type="entry name" value="Protein kinase-like (PK-like)"/>
    <property type="match status" value="1"/>
</dbReference>
<keyword evidence="2" id="KW-0808">Transferase</keyword>
<keyword evidence="5" id="KW-0067">ATP-binding</keyword>
<protein>
    <recommendedName>
        <fullName evidence="7">Protein kinase domain-containing protein</fullName>
    </recommendedName>
</protein>
<accession>A0AB34JSE6</accession>
<dbReference type="InterPro" id="IPR008271">
    <property type="entry name" value="Ser/Thr_kinase_AS"/>
</dbReference>
<dbReference type="EMBL" id="JBGBPQ010000005">
    <property type="protein sequence ID" value="KAL1523873.1"/>
    <property type="molecule type" value="Genomic_DNA"/>
</dbReference>
<dbReference type="GO" id="GO:0004674">
    <property type="term" value="F:protein serine/threonine kinase activity"/>
    <property type="evidence" value="ECO:0007669"/>
    <property type="project" value="UniProtKB-KW"/>
</dbReference>
<evidence type="ECO:0000256" key="2">
    <source>
        <dbReference type="ARBA" id="ARBA00022679"/>
    </source>
</evidence>
<organism evidence="8 9">
    <name type="scientific">Prymnesium parvum</name>
    <name type="common">Toxic golden alga</name>
    <dbReference type="NCBI Taxonomy" id="97485"/>
    <lineage>
        <taxon>Eukaryota</taxon>
        <taxon>Haptista</taxon>
        <taxon>Haptophyta</taxon>
        <taxon>Prymnesiophyceae</taxon>
        <taxon>Prymnesiales</taxon>
        <taxon>Prymnesiaceae</taxon>
        <taxon>Prymnesium</taxon>
    </lineage>
</organism>
<sequence length="380" mass="41356">MAVEVRKCIASSSRSRIFLCSDADGAPILLKATRLDPLDLPAAERLRRELHLLSLAHSEFVATSRGWLSSSAELLVLLDYLPGGDLDHLLERHGTLSAPSARFYAGCVALGLEALHSRRVAHRDVKPENVCVAADGYARLVDLGFSRELPDDERAHTLLGTPSYLAPEVFLARGHGTPCDLWALGATLYTLLVAAHPYGGETPDRIYAEALKGPPFFPKNHGFPPIFPPAAKELVEALLQQEPSRRPRAADLWAYAFFAQPLWGGARPEEQPFRREELLAKTVPPPFVPRLSSPFSTSYFEFSDDESADDESDGVEKMNVIVHQPGGGVALADEIKGDAATPSLVGGDVRIARSDFHPPSRRCESLEELLQGTRAGPNGT</sequence>
<dbReference type="SMART" id="SM00220">
    <property type="entry name" value="S_TKc"/>
    <property type="match status" value="1"/>
</dbReference>
<proteinExistence type="predicted"/>
<dbReference type="GO" id="GO:0005524">
    <property type="term" value="F:ATP binding"/>
    <property type="evidence" value="ECO:0007669"/>
    <property type="project" value="UniProtKB-KW"/>
</dbReference>
<evidence type="ECO:0000256" key="4">
    <source>
        <dbReference type="ARBA" id="ARBA00022777"/>
    </source>
</evidence>
<reference evidence="8 9" key="1">
    <citation type="journal article" date="2024" name="Science">
        <title>Giant polyketide synthase enzymes in the biosynthesis of giant marine polyether toxins.</title>
        <authorList>
            <person name="Fallon T.R."/>
            <person name="Shende V.V."/>
            <person name="Wierzbicki I.H."/>
            <person name="Pendleton A.L."/>
            <person name="Watervoot N.F."/>
            <person name="Auber R.P."/>
            <person name="Gonzalez D.J."/>
            <person name="Wisecaver J.H."/>
            <person name="Moore B.S."/>
        </authorList>
    </citation>
    <scope>NUCLEOTIDE SEQUENCE [LARGE SCALE GENOMIC DNA]</scope>
    <source>
        <strain evidence="8 9">12B1</strain>
    </source>
</reference>
<evidence type="ECO:0000256" key="1">
    <source>
        <dbReference type="ARBA" id="ARBA00022527"/>
    </source>
</evidence>
<keyword evidence="1" id="KW-0723">Serine/threonine-protein kinase</keyword>
<evidence type="ECO:0000256" key="3">
    <source>
        <dbReference type="ARBA" id="ARBA00022741"/>
    </source>
</evidence>
<dbReference type="Gene3D" id="1.10.510.10">
    <property type="entry name" value="Transferase(Phosphotransferase) domain 1"/>
    <property type="match status" value="1"/>
</dbReference>
<dbReference type="Gene3D" id="3.30.200.20">
    <property type="entry name" value="Phosphorylase Kinase, domain 1"/>
    <property type="match status" value="1"/>
</dbReference>
<keyword evidence="4" id="KW-0418">Kinase</keyword>
<dbReference type="PANTHER" id="PTHR24353">
    <property type="entry name" value="CYCLIC NUCLEOTIDE-DEPENDENT PROTEIN KINASE"/>
    <property type="match status" value="1"/>
</dbReference>